<dbReference type="AlphaFoldDB" id="A0A9P6BW67"/>
<reference evidence="2" key="1">
    <citation type="submission" date="2020-11" db="EMBL/GenBank/DDBJ databases">
        <authorList>
            <consortium name="DOE Joint Genome Institute"/>
            <person name="Ahrendt S."/>
            <person name="Riley R."/>
            <person name="Andreopoulos W."/>
            <person name="Labutti K."/>
            <person name="Pangilinan J."/>
            <person name="Ruiz-Duenas F.J."/>
            <person name="Barrasa J.M."/>
            <person name="Sanchez-Garcia M."/>
            <person name="Camarero S."/>
            <person name="Miyauchi S."/>
            <person name="Serrano A."/>
            <person name="Linde D."/>
            <person name="Babiker R."/>
            <person name="Drula E."/>
            <person name="Ayuso-Fernandez I."/>
            <person name="Pacheco R."/>
            <person name="Padilla G."/>
            <person name="Ferreira P."/>
            <person name="Barriuso J."/>
            <person name="Kellner H."/>
            <person name="Castanera R."/>
            <person name="Alfaro M."/>
            <person name="Ramirez L."/>
            <person name="Pisabarro A.G."/>
            <person name="Kuo A."/>
            <person name="Tritt A."/>
            <person name="Lipzen A."/>
            <person name="He G."/>
            <person name="Yan M."/>
            <person name="Ng V."/>
            <person name="Cullen D."/>
            <person name="Martin F."/>
            <person name="Rosso M.-N."/>
            <person name="Henrissat B."/>
            <person name="Hibbett D."/>
            <person name="Martinez A.T."/>
            <person name="Grigoriev I.V."/>
        </authorList>
    </citation>
    <scope>NUCLEOTIDE SEQUENCE</scope>
    <source>
        <strain evidence="2">MF-IS2</strain>
    </source>
</reference>
<evidence type="ECO:0000313" key="2">
    <source>
        <dbReference type="EMBL" id="KAF9441562.1"/>
    </source>
</evidence>
<sequence>MTLLRSEGTQGTLLYQPIISPRSLACRQPTQPPIYLTPVPASVPAYPPYTIPSNAGESGGTTPNSSQHISSASKTRTRYKYANVHSSGTYKSNWSSLSTISQIAEAPKENRRRNCLEDVWWGRSYKFTSTIICLGLSYLRLKGAVTWTTNNKTKELRAYKSLLRRVDGSDRVWCDIVSALRLTLRIKFGD</sequence>
<name>A0A9P6BW67_9AGAR</name>
<comment type="caution">
    <text evidence="2">The sequence shown here is derived from an EMBL/GenBank/DDBJ whole genome shotgun (WGS) entry which is preliminary data.</text>
</comment>
<evidence type="ECO:0000256" key="1">
    <source>
        <dbReference type="SAM" id="MobiDB-lite"/>
    </source>
</evidence>
<feature type="region of interest" description="Disordered" evidence="1">
    <location>
        <begin position="50"/>
        <end position="74"/>
    </location>
</feature>
<accession>A0A9P6BW67</accession>
<protein>
    <submittedName>
        <fullName evidence="2">Uncharacterized protein</fullName>
    </submittedName>
</protein>
<feature type="compositionally biased region" description="Polar residues" evidence="1">
    <location>
        <begin position="51"/>
        <end position="74"/>
    </location>
</feature>
<dbReference type="Proteomes" id="UP000807342">
    <property type="component" value="Unassembled WGS sequence"/>
</dbReference>
<proteinExistence type="predicted"/>
<dbReference type="EMBL" id="MU151859">
    <property type="protein sequence ID" value="KAF9441562.1"/>
    <property type="molecule type" value="Genomic_DNA"/>
</dbReference>
<keyword evidence="3" id="KW-1185">Reference proteome</keyword>
<evidence type="ECO:0000313" key="3">
    <source>
        <dbReference type="Proteomes" id="UP000807342"/>
    </source>
</evidence>
<organism evidence="2 3">
    <name type="scientific">Macrolepiota fuliginosa MF-IS2</name>
    <dbReference type="NCBI Taxonomy" id="1400762"/>
    <lineage>
        <taxon>Eukaryota</taxon>
        <taxon>Fungi</taxon>
        <taxon>Dikarya</taxon>
        <taxon>Basidiomycota</taxon>
        <taxon>Agaricomycotina</taxon>
        <taxon>Agaricomycetes</taxon>
        <taxon>Agaricomycetidae</taxon>
        <taxon>Agaricales</taxon>
        <taxon>Agaricineae</taxon>
        <taxon>Agaricaceae</taxon>
        <taxon>Macrolepiota</taxon>
    </lineage>
</organism>
<gene>
    <name evidence="2" type="ORF">P691DRAFT_812565</name>
</gene>